<keyword evidence="1 4" id="KW-0413">Isomerase</keyword>
<dbReference type="InterPro" id="IPR051924">
    <property type="entry name" value="GST_Kappa/NadH"/>
</dbReference>
<dbReference type="eggNOG" id="COG3917">
    <property type="taxonomic scope" value="Bacteria"/>
</dbReference>
<dbReference type="GO" id="GO:0018845">
    <property type="term" value="F:2-hydroxychromene-2-carboxylate isomerase activity"/>
    <property type="evidence" value="ECO:0007669"/>
    <property type="project" value="UniProtKB-UniRule"/>
</dbReference>
<dbReference type="PANTHER" id="PTHR42943:SF2">
    <property type="entry name" value="GLUTATHIONE S-TRANSFERASE KAPPA 1"/>
    <property type="match status" value="1"/>
</dbReference>
<accession>A0A023X107</accession>
<reference evidence="5" key="2">
    <citation type="submission" date="2023-11" db="EMBL/GenBank/DDBJ databases">
        <title>MicrobeMod: A computational toolkit for identifying prokaryotic methylation and restriction-modification with nanopore sequencing.</title>
        <authorList>
            <person name="Crits-Christoph A."/>
            <person name="Kang S.C."/>
            <person name="Lee H."/>
            <person name="Ostrov N."/>
        </authorList>
    </citation>
    <scope>NUCLEOTIDE SEQUENCE</scope>
    <source>
        <strain evidence="5">ATCC 51242</strain>
    </source>
</reference>
<organism evidence="4 6">
    <name type="scientific">Rubrobacter radiotolerans</name>
    <name type="common">Arthrobacter radiotolerans</name>
    <dbReference type="NCBI Taxonomy" id="42256"/>
    <lineage>
        <taxon>Bacteria</taxon>
        <taxon>Bacillati</taxon>
        <taxon>Actinomycetota</taxon>
        <taxon>Rubrobacteria</taxon>
        <taxon>Rubrobacterales</taxon>
        <taxon>Rubrobacteraceae</taxon>
        <taxon>Rubrobacter</taxon>
    </lineage>
</organism>
<dbReference type="InterPro" id="IPR044087">
    <property type="entry name" value="NahD-like"/>
</dbReference>
<dbReference type="InterPro" id="IPR036249">
    <property type="entry name" value="Thioredoxin-like_sf"/>
</dbReference>
<dbReference type="PIRSF" id="PIRSF006386">
    <property type="entry name" value="HCCAis_GSTk"/>
    <property type="match status" value="1"/>
</dbReference>
<dbReference type="STRING" id="42256.RradSPS_0613"/>
<reference evidence="4 6" key="1">
    <citation type="submission" date="2014-03" db="EMBL/GenBank/DDBJ databases">
        <title>Complete genome sequence of the Radio-Resistant Rubrobacter radiotolerans RSPS-4.</title>
        <authorList>
            <person name="Egas C.C."/>
            <person name="Barroso C.C."/>
            <person name="Froufe H.J.C."/>
            <person name="Pacheco J.J."/>
            <person name="Albuquerque L.L."/>
            <person name="da Costa M.M.S."/>
        </authorList>
    </citation>
    <scope>NUCLEOTIDE SEQUENCE [LARGE SCALE GENOMIC DNA]</scope>
    <source>
        <strain evidence="4 6">RSPS-4</strain>
    </source>
</reference>
<dbReference type="OrthoDB" id="5244108at2"/>
<evidence type="ECO:0000256" key="1">
    <source>
        <dbReference type="PIRNR" id="PIRNR006386"/>
    </source>
</evidence>
<name>A0A023X107_RUBRA</name>
<gene>
    <name evidence="4" type="ORF">RradSPS_0613</name>
    <name evidence="5" type="ORF">SIL72_04630</name>
</gene>
<evidence type="ECO:0000256" key="2">
    <source>
        <dbReference type="PIRSR" id="PIRSR006386-1"/>
    </source>
</evidence>
<dbReference type="EC" id="5.99.1.4" evidence="1"/>
<dbReference type="GO" id="GO:1901170">
    <property type="term" value="P:naphthalene catabolic process"/>
    <property type="evidence" value="ECO:0007669"/>
    <property type="project" value="InterPro"/>
</dbReference>
<dbReference type="SUPFAM" id="SSF52833">
    <property type="entry name" value="Thioredoxin-like"/>
    <property type="match status" value="1"/>
</dbReference>
<evidence type="ECO:0000313" key="4">
    <source>
        <dbReference type="EMBL" id="AHY45896.1"/>
    </source>
</evidence>
<dbReference type="EMBL" id="JAWXXX010000001">
    <property type="protein sequence ID" value="MDX5893310.1"/>
    <property type="molecule type" value="Genomic_DNA"/>
</dbReference>
<dbReference type="GO" id="GO:0004364">
    <property type="term" value="F:glutathione transferase activity"/>
    <property type="evidence" value="ECO:0007669"/>
    <property type="project" value="TreeGrafter"/>
</dbReference>
<dbReference type="InterPro" id="IPR001853">
    <property type="entry name" value="DSBA-like_thioredoxin_dom"/>
</dbReference>
<dbReference type="PATRIC" id="fig|42256.3.peg.623"/>
<dbReference type="Proteomes" id="UP000025229">
    <property type="component" value="Chromosome"/>
</dbReference>
<dbReference type="CDD" id="cd03022">
    <property type="entry name" value="DsbA_HCCA_Iso"/>
    <property type="match status" value="1"/>
</dbReference>
<sequence length="198" mass="22439">MKTVEFYYDLVSPYSYLARGRVAGICESVGAELVMRPAFLGGVHKLSGNQAPVAVPLKGRHAVKDIHRWARYYGLAMRFPEPFPFRTMTTMRAAVYCEEIGRLDEFNREAFRLYWEEGGAPEGLEADESGPLKEVARRVGLDPEELLDAAGTDRVKVRLKEKTEAAVERGVFGMPTFFVGEEMFWGNDRLHFVQEALR</sequence>
<dbReference type="PANTHER" id="PTHR42943">
    <property type="entry name" value="GLUTATHIONE S-TRANSFERASE KAPPA"/>
    <property type="match status" value="1"/>
</dbReference>
<dbReference type="HOGENOM" id="CLU_069253_1_3_11"/>
<evidence type="ECO:0000313" key="6">
    <source>
        <dbReference type="Proteomes" id="UP000025229"/>
    </source>
</evidence>
<dbReference type="Pfam" id="PF01323">
    <property type="entry name" value="DSBA"/>
    <property type="match status" value="1"/>
</dbReference>
<dbReference type="EMBL" id="CP007514">
    <property type="protein sequence ID" value="AHY45896.1"/>
    <property type="molecule type" value="Genomic_DNA"/>
</dbReference>
<dbReference type="Gene3D" id="3.40.30.10">
    <property type="entry name" value="Glutaredoxin"/>
    <property type="match status" value="1"/>
</dbReference>
<dbReference type="KEGG" id="rrd:RradSPS_0613"/>
<dbReference type="RefSeq" id="WP_038680634.1">
    <property type="nucleotide sequence ID" value="NZ_CP007514.1"/>
</dbReference>
<proteinExistence type="inferred from homology"/>
<dbReference type="InterPro" id="IPR014440">
    <property type="entry name" value="HCCAis_GSTk"/>
</dbReference>
<dbReference type="GO" id="GO:0004602">
    <property type="term" value="F:glutathione peroxidase activity"/>
    <property type="evidence" value="ECO:0007669"/>
    <property type="project" value="TreeGrafter"/>
</dbReference>
<protein>
    <recommendedName>
        <fullName evidence="1">2-hydroxychromene-2-carboxylate isomerase</fullName>
        <ecNumber evidence="1">5.99.1.4</ecNumber>
    </recommendedName>
</protein>
<comment type="similarity">
    <text evidence="1">Belongs to the GST superfamily. NadH family.</text>
</comment>
<feature type="domain" description="DSBA-like thioredoxin" evidence="3">
    <location>
        <begin position="3"/>
        <end position="197"/>
    </location>
</feature>
<feature type="active site" description="Nucleophile" evidence="2">
    <location>
        <position position="12"/>
    </location>
</feature>
<dbReference type="GO" id="GO:0006749">
    <property type="term" value="P:glutathione metabolic process"/>
    <property type="evidence" value="ECO:0007669"/>
    <property type="project" value="TreeGrafter"/>
</dbReference>
<evidence type="ECO:0000313" key="5">
    <source>
        <dbReference type="EMBL" id="MDX5893310.1"/>
    </source>
</evidence>
<dbReference type="AlphaFoldDB" id="A0A023X107"/>
<comment type="catalytic activity">
    <reaction evidence="1">
        <text>2-hydroxychromene-2-carboxylate = (3E)-4-(2-hydroxyphenyl)-2-oxobut-3-enoate</text>
        <dbReference type="Rhea" id="RHEA:27401"/>
        <dbReference type="ChEBI" id="CHEBI:59350"/>
        <dbReference type="ChEBI" id="CHEBI:59353"/>
        <dbReference type="EC" id="5.99.1.4"/>
    </reaction>
</comment>
<dbReference type="Proteomes" id="UP001281130">
    <property type="component" value="Unassembled WGS sequence"/>
</dbReference>
<evidence type="ECO:0000259" key="3">
    <source>
        <dbReference type="Pfam" id="PF01323"/>
    </source>
</evidence>
<keyword evidence="6" id="KW-1185">Reference proteome</keyword>